<comment type="pathway">
    <text evidence="6">Carbohydrate acid metabolism; tartrate degradation; D-glycerate from L-tartrate: step 1/1.</text>
</comment>
<comment type="pathway">
    <text evidence="8">Carbohydrate acid metabolism; tartrate degradation; 2-hydroxy-3-oxosuccinate from meso-tartrate: step 1/1.</text>
</comment>
<dbReference type="Gene3D" id="3.40.718.10">
    <property type="entry name" value="Isopropylmalate Dehydrogenase"/>
    <property type="match status" value="1"/>
</dbReference>
<dbReference type="GO" id="GO:0046553">
    <property type="term" value="F:D-malate dehydrogenase (decarboxylating) (NAD+) activity"/>
    <property type="evidence" value="ECO:0007669"/>
    <property type="project" value="UniProtKB-EC"/>
</dbReference>
<dbReference type="InterPro" id="IPR024084">
    <property type="entry name" value="IsoPropMal-DH-like_dom"/>
</dbReference>
<dbReference type="EMBL" id="JACJIM010000006">
    <property type="protein sequence ID" value="MBA9064892.1"/>
    <property type="molecule type" value="Genomic_DNA"/>
</dbReference>
<dbReference type="EC" id="1.1.1.93" evidence="12"/>
<comment type="cofactor">
    <cofactor evidence="2">
        <name>Mn(2+)</name>
        <dbReference type="ChEBI" id="CHEBI:29035"/>
    </cofactor>
</comment>
<evidence type="ECO:0000256" key="8">
    <source>
        <dbReference type="ARBA" id="ARBA00005110"/>
    </source>
</evidence>
<gene>
    <name evidence="24" type="ORF">GGQ91_004298</name>
</gene>
<dbReference type="RefSeq" id="WP_246410824.1">
    <property type="nucleotide sequence ID" value="NZ_JACJIM010000006.1"/>
</dbReference>
<accession>A0ABR6DFL9</accession>
<comment type="function">
    <text evidence="5">Has multiple catalytic activities. Apart from catalyzing the oxidation of (+)-tartrate to oxaloglycolate, also converts meso-tartrate to D-glycerate and catalyzes the oxidative decarboxylation of D-malate to pyruvate.</text>
</comment>
<keyword evidence="25" id="KW-1185">Reference proteome</keyword>
<comment type="catalytic activity">
    <reaction evidence="19">
        <text>(2R,3S)-tartrate + NAD(+) = 2-hydroxy-3-oxosuccinate + NADH + H(+)</text>
        <dbReference type="Rhea" id="RHEA:16457"/>
        <dbReference type="ChEBI" id="CHEBI:15378"/>
        <dbReference type="ChEBI" id="CHEBI:30928"/>
        <dbReference type="ChEBI" id="CHEBI:57540"/>
        <dbReference type="ChEBI" id="CHEBI:57945"/>
        <dbReference type="ChEBI" id="CHEBI:58265"/>
        <dbReference type="EC" id="1.1.1.93"/>
    </reaction>
</comment>
<protein>
    <recommendedName>
        <fullName evidence="17">D-malate dehydrogenase [decarboxylating]</fullName>
        <ecNumber evidence="11">1.1.1.83</ecNumber>
        <ecNumber evidence="12">1.1.1.93</ecNumber>
        <ecNumber evidence="10">4.1.1.73</ecNumber>
    </recommendedName>
</protein>
<evidence type="ECO:0000256" key="2">
    <source>
        <dbReference type="ARBA" id="ARBA00001936"/>
    </source>
</evidence>
<dbReference type="Proteomes" id="UP000565455">
    <property type="component" value="Unassembled WGS sequence"/>
</dbReference>
<evidence type="ECO:0000256" key="22">
    <source>
        <dbReference type="SAM" id="MobiDB-lite"/>
    </source>
</evidence>
<dbReference type="InterPro" id="IPR050501">
    <property type="entry name" value="ICDH/IPMDH"/>
</dbReference>
<evidence type="ECO:0000256" key="16">
    <source>
        <dbReference type="ARBA" id="ARBA00023211"/>
    </source>
</evidence>
<evidence type="ECO:0000256" key="5">
    <source>
        <dbReference type="ARBA" id="ARBA00004033"/>
    </source>
</evidence>
<comment type="cofactor">
    <cofactor evidence="3">
        <name>Mg(2+)</name>
        <dbReference type="ChEBI" id="CHEBI:18420"/>
    </cofactor>
</comment>
<comment type="caution">
    <text evidence="24">The sequence shown here is derived from an EMBL/GenBank/DDBJ whole genome shotgun (WGS) entry which is preliminary data.</text>
</comment>
<evidence type="ECO:0000256" key="1">
    <source>
        <dbReference type="ARBA" id="ARBA00001421"/>
    </source>
</evidence>
<dbReference type="PROSITE" id="PS00470">
    <property type="entry name" value="IDH_IMDH"/>
    <property type="match status" value="1"/>
</dbReference>
<evidence type="ECO:0000256" key="12">
    <source>
        <dbReference type="ARBA" id="ARBA00013144"/>
    </source>
</evidence>
<organism evidence="24 25">
    <name type="scientific">Methylobacterium fujisawaense</name>
    <dbReference type="NCBI Taxonomy" id="107400"/>
    <lineage>
        <taxon>Bacteria</taxon>
        <taxon>Pseudomonadati</taxon>
        <taxon>Pseudomonadota</taxon>
        <taxon>Alphaproteobacteria</taxon>
        <taxon>Hyphomicrobiales</taxon>
        <taxon>Methylobacteriaceae</taxon>
        <taxon>Methylobacterium</taxon>
    </lineage>
</organism>
<comment type="catalytic activity">
    <reaction evidence="1">
        <text>(2R,3R)-tartrate + H(+) = (R)-glycerate + CO2</text>
        <dbReference type="Rhea" id="RHEA:13317"/>
        <dbReference type="ChEBI" id="CHEBI:15378"/>
        <dbReference type="ChEBI" id="CHEBI:16526"/>
        <dbReference type="ChEBI" id="CHEBI:16659"/>
        <dbReference type="ChEBI" id="CHEBI:30924"/>
        <dbReference type="EC" id="4.1.1.73"/>
    </reaction>
</comment>
<dbReference type="PANTHER" id="PTHR43275:SF1">
    <property type="entry name" value="D-MALATE DEHYDROGENASE [DECARBOXYLATING]"/>
    <property type="match status" value="1"/>
</dbReference>
<dbReference type="EC" id="4.1.1.73" evidence="10"/>
<keyword evidence="13" id="KW-0479">Metal-binding</keyword>
<comment type="pathway">
    <text evidence="7">Carbohydrate acid metabolism; tartrate degradation; 2-hydroxy-3-oxosuccinate from L-tartrate: step 1/1.</text>
</comment>
<proteinExistence type="inferred from homology"/>
<evidence type="ECO:0000256" key="13">
    <source>
        <dbReference type="ARBA" id="ARBA00022723"/>
    </source>
</evidence>
<dbReference type="EC" id="1.1.1.83" evidence="11"/>
<evidence type="ECO:0000256" key="3">
    <source>
        <dbReference type="ARBA" id="ARBA00001946"/>
    </source>
</evidence>
<name>A0ABR6DFL9_9HYPH</name>
<dbReference type="PANTHER" id="PTHR43275">
    <property type="entry name" value="D-MALATE DEHYDROGENASE [DECARBOXYLATING]"/>
    <property type="match status" value="1"/>
</dbReference>
<sequence>MPGQEKPGQEKPGQEKPGPEKTGHPNSPPRRYRIAVIPGDGIGKEVVPEGVRVLEQAARRHGFSLQLDWFDFASCDYYEQHGRMMPEDWKAQIETHDAIYFGAVGMPERVPDHISLWGSLILFRREFDQYANLRPVRLMPGVKCPLADRKPGDIDFWVVRENTEGEYSNAGGRMFAGTDREFALQETIMTRHGTDRILKFAFELAQKRPKKHLTSATKSNGISITMPYWDERVKAVAESYPDVRWDQYHIDILTAHFVLNPDRFDVVVASNLFGDILSDLGPACTGTIGIAPSGNINPERVHPSVFEPVHGSAPDIAGQGIANPIGQIWSGAMMLEHLGEHEAAREIVSGIERVLSERTLRTRDLGGNADTQACGKAVAQALG</sequence>
<keyword evidence="15" id="KW-0520">NAD</keyword>
<feature type="compositionally biased region" description="Basic and acidic residues" evidence="22">
    <location>
        <begin position="7"/>
        <end position="23"/>
    </location>
</feature>
<dbReference type="InterPro" id="IPR019818">
    <property type="entry name" value="IsoCit/isopropylmalate_DH_CS"/>
</dbReference>
<evidence type="ECO:0000313" key="25">
    <source>
        <dbReference type="Proteomes" id="UP000565455"/>
    </source>
</evidence>
<evidence type="ECO:0000256" key="9">
    <source>
        <dbReference type="ARBA" id="ARBA00007769"/>
    </source>
</evidence>
<feature type="region of interest" description="Disordered" evidence="22">
    <location>
        <begin position="1"/>
        <end position="31"/>
    </location>
</feature>
<comment type="catalytic activity">
    <reaction evidence="20">
        <text>(R)-malate + NAD(+) = pyruvate + CO2 + NADH</text>
        <dbReference type="Rhea" id="RHEA:18365"/>
        <dbReference type="ChEBI" id="CHEBI:15361"/>
        <dbReference type="ChEBI" id="CHEBI:15588"/>
        <dbReference type="ChEBI" id="CHEBI:16526"/>
        <dbReference type="ChEBI" id="CHEBI:57540"/>
        <dbReference type="ChEBI" id="CHEBI:57945"/>
        <dbReference type="EC" id="1.1.1.83"/>
    </reaction>
</comment>
<keyword evidence="24" id="KW-0456">Lyase</keyword>
<dbReference type="GO" id="GO:0009027">
    <property type="term" value="F:tartrate dehydrogenase activity"/>
    <property type="evidence" value="ECO:0007669"/>
    <property type="project" value="UniProtKB-EC"/>
</dbReference>
<evidence type="ECO:0000256" key="10">
    <source>
        <dbReference type="ARBA" id="ARBA00012223"/>
    </source>
</evidence>
<dbReference type="Pfam" id="PF00180">
    <property type="entry name" value="Iso_dh"/>
    <property type="match status" value="1"/>
</dbReference>
<feature type="domain" description="Isopropylmalate dehydrogenase-like" evidence="23">
    <location>
        <begin position="33"/>
        <end position="378"/>
    </location>
</feature>
<reference evidence="24 25" key="1">
    <citation type="submission" date="2020-08" db="EMBL/GenBank/DDBJ databases">
        <title>Genomic Encyclopedia of Type Strains, Phase IV (KMG-IV): sequencing the most valuable type-strain genomes for metagenomic binning, comparative biology and taxonomic classification.</title>
        <authorList>
            <person name="Goeker M."/>
        </authorList>
    </citation>
    <scope>NUCLEOTIDE SEQUENCE [LARGE SCALE GENOMIC DNA]</scope>
    <source>
        <strain evidence="24 25">DSM 5686</strain>
    </source>
</reference>
<keyword evidence="14 24" id="KW-0560">Oxidoreductase</keyword>
<evidence type="ECO:0000256" key="15">
    <source>
        <dbReference type="ARBA" id="ARBA00023027"/>
    </source>
</evidence>
<comment type="similarity">
    <text evidence="9">Belongs to the isocitrate and isopropylmalate dehydrogenases family.</text>
</comment>
<dbReference type="SUPFAM" id="SSF53659">
    <property type="entry name" value="Isocitrate/Isopropylmalate dehydrogenase-like"/>
    <property type="match status" value="1"/>
</dbReference>
<evidence type="ECO:0000256" key="7">
    <source>
        <dbReference type="ARBA" id="ARBA00004981"/>
    </source>
</evidence>
<comment type="cofactor">
    <cofactor evidence="4">
        <name>K(+)</name>
        <dbReference type="ChEBI" id="CHEBI:29103"/>
    </cofactor>
</comment>
<evidence type="ECO:0000256" key="4">
    <source>
        <dbReference type="ARBA" id="ARBA00001958"/>
    </source>
</evidence>
<dbReference type="GO" id="GO:0050319">
    <property type="term" value="F:tartrate decarboxylase activity"/>
    <property type="evidence" value="ECO:0007669"/>
    <property type="project" value="UniProtKB-EC"/>
</dbReference>
<evidence type="ECO:0000256" key="18">
    <source>
        <dbReference type="ARBA" id="ARBA00048069"/>
    </source>
</evidence>
<evidence type="ECO:0000259" key="23">
    <source>
        <dbReference type="SMART" id="SM01329"/>
    </source>
</evidence>
<keyword evidence="16" id="KW-0464">Manganese</keyword>
<dbReference type="InterPro" id="IPR011829">
    <property type="entry name" value="TTC_DH"/>
</dbReference>
<evidence type="ECO:0000256" key="21">
    <source>
        <dbReference type="ARBA" id="ARBA00049377"/>
    </source>
</evidence>
<evidence type="ECO:0000256" key="17">
    <source>
        <dbReference type="ARBA" id="ARBA00030902"/>
    </source>
</evidence>
<comment type="catalytic activity">
    <reaction evidence="18">
        <text>(2R,3R)-tartrate + NAD(+) = 2-hydroxy-3-oxosuccinate + NADH + H(+)</text>
        <dbReference type="Rhea" id="RHEA:15209"/>
        <dbReference type="ChEBI" id="CHEBI:15378"/>
        <dbReference type="ChEBI" id="CHEBI:30924"/>
        <dbReference type="ChEBI" id="CHEBI:57540"/>
        <dbReference type="ChEBI" id="CHEBI:57945"/>
        <dbReference type="ChEBI" id="CHEBI:58265"/>
        <dbReference type="EC" id="1.1.1.93"/>
    </reaction>
</comment>
<dbReference type="NCBIfam" id="TIGR02089">
    <property type="entry name" value="TTC"/>
    <property type="match status" value="1"/>
</dbReference>
<evidence type="ECO:0000256" key="11">
    <source>
        <dbReference type="ARBA" id="ARBA00013126"/>
    </source>
</evidence>
<evidence type="ECO:0000256" key="19">
    <source>
        <dbReference type="ARBA" id="ARBA00048855"/>
    </source>
</evidence>
<evidence type="ECO:0000256" key="6">
    <source>
        <dbReference type="ARBA" id="ARBA00004803"/>
    </source>
</evidence>
<dbReference type="GeneID" id="96605929"/>
<dbReference type="SMART" id="SM01329">
    <property type="entry name" value="Iso_dh"/>
    <property type="match status" value="1"/>
</dbReference>
<evidence type="ECO:0000256" key="20">
    <source>
        <dbReference type="ARBA" id="ARBA00049301"/>
    </source>
</evidence>
<evidence type="ECO:0000256" key="14">
    <source>
        <dbReference type="ARBA" id="ARBA00023002"/>
    </source>
</evidence>
<comment type="catalytic activity">
    <reaction evidence="21">
        <text>tartrate + NAD(+) = 2-hydroxy-3-oxosuccinate + NADH + H(+)</text>
        <dbReference type="Rhea" id="RHEA:18853"/>
        <dbReference type="ChEBI" id="CHEBI:15378"/>
        <dbReference type="ChEBI" id="CHEBI:30929"/>
        <dbReference type="ChEBI" id="CHEBI:57540"/>
        <dbReference type="ChEBI" id="CHEBI:57945"/>
        <dbReference type="ChEBI" id="CHEBI:58265"/>
        <dbReference type="EC" id="1.1.1.93"/>
    </reaction>
</comment>
<evidence type="ECO:0000313" key="24">
    <source>
        <dbReference type="EMBL" id="MBA9064892.1"/>
    </source>
</evidence>